<dbReference type="AlphaFoldDB" id="A0A8S0UA02"/>
<evidence type="ECO:0000256" key="9">
    <source>
        <dbReference type="SAM" id="SignalP"/>
    </source>
</evidence>
<evidence type="ECO:0000256" key="5">
    <source>
        <dbReference type="ARBA" id="ARBA00022702"/>
    </source>
</evidence>
<feature type="compositionally biased region" description="Basic and acidic residues" evidence="8">
    <location>
        <begin position="79"/>
        <end position="90"/>
    </location>
</feature>
<dbReference type="EMBL" id="CACTIH010007405">
    <property type="protein sequence ID" value="CAA3012581.1"/>
    <property type="molecule type" value="Genomic_DNA"/>
</dbReference>
<evidence type="ECO:0000313" key="11">
    <source>
        <dbReference type="Proteomes" id="UP000594638"/>
    </source>
</evidence>
<feature type="compositionally biased region" description="Basic and acidic residues" evidence="8">
    <location>
        <begin position="63"/>
        <end position="73"/>
    </location>
</feature>
<evidence type="ECO:0000256" key="3">
    <source>
        <dbReference type="ARBA" id="ARBA00022523"/>
    </source>
</evidence>
<protein>
    <submittedName>
        <fullName evidence="10">Uncharacterized protein</fullName>
    </submittedName>
</protein>
<keyword evidence="3" id="KW-0052">Apoplast</keyword>
<reference evidence="10 11" key="1">
    <citation type="submission" date="2019-12" db="EMBL/GenBank/DDBJ databases">
        <authorList>
            <person name="Alioto T."/>
            <person name="Alioto T."/>
            <person name="Gomez Garrido J."/>
        </authorList>
    </citation>
    <scope>NUCLEOTIDE SEQUENCE [LARGE SCALE GENOMIC DNA]</scope>
</reference>
<evidence type="ECO:0000313" key="10">
    <source>
        <dbReference type="EMBL" id="CAA3012581.1"/>
    </source>
</evidence>
<keyword evidence="6 9" id="KW-0732">Signal</keyword>
<evidence type="ECO:0000256" key="2">
    <source>
        <dbReference type="ARBA" id="ARBA00008963"/>
    </source>
</evidence>
<dbReference type="GO" id="GO:0005179">
    <property type="term" value="F:hormone activity"/>
    <property type="evidence" value="ECO:0007669"/>
    <property type="project" value="UniProtKB-KW"/>
</dbReference>
<comment type="similarity">
    <text evidence="2">Belongs to the C-terminally encoded plant signaling peptide (CEP) family.</text>
</comment>
<dbReference type="GO" id="GO:2000280">
    <property type="term" value="P:regulation of root development"/>
    <property type="evidence" value="ECO:0007669"/>
    <property type="project" value="TreeGrafter"/>
</dbReference>
<dbReference type="GO" id="GO:0048046">
    <property type="term" value="C:apoplast"/>
    <property type="evidence" value="ECO:0007669"/>
    <property type="project" value="UniProtKB-SubCell"/>
</dbReference>
<keyword evidence="7" id="KW-0379">Hydroxylation</keyword>
<sequence>MTKSNVICTTILLLSLFFSYGILSTEARPLMTQKNTNGSKFMTNEEKTPSVMHVIRVDNHMLRGKFSENKAQKPDSSAESDRPIVDKLETEIEGGDFRPTTPGHSPGFGHGNGPSSIEKGV</sequence>
<feature type="signal peptide" evidence="9">
    <location>
        <begin position="1"/>
        <end position="27"/>
    </location>
</feature>
<keyword evidence="5" id="KW-0372">Hormone</keyword>
<dbReference type="GO" id="GO:1901371">
    <property type="term" value="P:regulation of leaf morphogenesis"/>
    <property type="evidence" value="ECO:0007669"/>
    <property type="project" value="TreeGrafter"/>
</dbReference>
<dbReference type="GO" id="GO:1902025">
    <property type="term" value="P:nitrate import"/>
    <property type="evidence" value="ECO:0007669"/>
    <property type="project" value="TreeGrafter"/>
</dbReference>
<proteinExistence type="inferred from homology"/>
<comment type="subcellular location">
    <subcellularLocation>
        <location evidence="1">Secreted</location>
        <location evidence="1">Extracellular space</location>
        <location evidence="1">Apoplast</location>
    </subcellularLocation>
</comment>
<evidence type="ECO:0000256" key="6">
    <source>
        <dbReference type="ARBA" id="ARBA00022729"/>
    </source>
</evidence>
<dbReference type="PANTHER" id="PTHR33348:SF36">
    <property type="match status" value="1"/>
</dbReference>
<keyword evidence="4" id="KW-0964">Secreted</keyword>
<feature type="region of interest" description="Disordered" evidence="8">
    <location>
        <begin position="63"/>
        <end position="121"/>
    </location>
</feature>
<dbReference type="GO" id="GO:0048364">
    <property type="term" value="P:root development"/>
    <property type="evidence" value="ECO:0007669"/>
    <property type="project" value="InterPro"/>
</dbReference>
<evidence type="ECO:0000256" key="8">
    <source>
        <dbReference type="SAM" id="MobiDB-lite"/>
    </source>
</evidence>
<dbReference type="OrthoDB" id="913770at2759"/>
<evidence type="ECO:0000256" key="1">
    <source>
        <dbReference type="ARBA" id="ARBA00004271"/>
    </source>
</evidence>
<keyword evidence="11" id="KW-1185">Reference proteome</keyword>
<dbReference type="PANTHER" id="PTHR33348">
    <property type="entry name" value="PRECURSOR OF CEP5"/>
    <property type="match status" value="1"/>
</dbReference>
<accession>A0A8S0UA02</accession>
<organism evidence="10 11">
    <name type="scientific">Olea europaea subsp. europaea</name>
    <dbReference type="NCBI Taxonomy" id="158383"/>
    <lineage>
        <taxon>Eukaryota</taxon>
        <taxon>Viridiplantae</taxon>
        <taxon>Streptophyta</taxon>
        <taxon>Embryophyta</taxon>
        <taxon>Tracheophyta</taxon>
        <taxon>Spermatophyta</taxon>
        <taxon>Magnoliopsida</taxon>
        <taxon>eudicotyledons</taxon>
        <taxon>Gunneridae</taxon>
        <taxon>Pentapetalae</taxon>
        <taxon>asterids</taxon>
        <taxon>lamiids</taxon>
        <taxon>Lamiales</taxon>
        <taxon>Oleaceae</taxon>
        <taxon>Oleeae</taxon>
        <taxon>Olea</taxon>
    </lineage>
</organism>
<evidence type="ECO:0000256" key="4">
    <source>
        <dbReference type="ARBA" id="ARBA00022525"/>
    </source>
</evidence>
<feature type="chain" id="PRO_5035861332" evidence="9">
    <location>
        <begin position="28"/>
        <end position="121"/>
    </location>
</feature>
<comment type="caution">
    <text evidence="10">The sequence shown here is derived from an EMBL/GenBank/DDBJ whole genome shotgun (WGS) entry which is preliminary data.</text>
</comment>
<dbReference type="Proteomes" id="UP000594638">
    <property type="component" value="Unassembled WGS sequence"/>
</dbReference>
<dbReference type="Gramene" id="OE9A022901T1">
    <property type="protein sequence ID" value="OE9A022901C1"/>
    <property type="gene ID" value="OE9A022901"/>
</dbReference>
<name>A0A8S0UA02_OLEEU</name>
<gene>
    <name evidence="10" type="ORF">OLEA9_A022901</name>
</gene>
<dbReference type="GO" id="GO:0006995">
    <property type="term" value="P:cellular response to nitrogen starvation"/>
    <property type="evidence" value="ECO:0007669"/>
    <property type="project" value="UniProtKB-ARBA"/>
</dbReference>
<dbReference type="InterPro" id="IPR033250">
    <property type="entry name" value="CEP"/>
</dbReference>
<evidence type="ECO:0000256" key="7">
    <source>
        <dbReference type="ARBA" id="ARBA00023278"/>
    </source>
</evidence>